<dbReference type="Proteomes" id="UP000319263">
    <property type="component" value="Chromosome"/>
</dbReference>
<dbReference type="AlphaFoldDB" id="A0A516PX56"/>
<reference evidence="4 5" key="1">
    <citation type="submission" date="2019-07" db="EMBL/GenBank/DDBJ databases">
        <title>Microlunatus dokdonensis sp. nov. isolated from the rhizospheric soil of the wild plant Elymus tsukushiensis.</title>
        <authorList>
            <person name="Ghim S.-Y."/>
            <person name="Hwang Y.-J."/>
            <person name="Son J.-S."/>
            <person name="Shin J.-H."/>
        </authorList>
    </citation>
    <scope>NUCLEOTIDE SEQUENCE [LARGE SCALE GENOMIC DNA]</scope>
    <source>
        <strain evidence="4 5">KUDC0627</strain>
    </source>
</reference>
<gene>
    <name evidence="4" type="ORF">FOE78_07480</name>
</gene>
<accession>A0A516PX56</accession>
<dbReference type="EMBL" id="CP041692">
    <property type="protein sequence ID" value="QDP95759.1"/>
    <property type="molecule type" value="Genomic_DNA"/>
</dbReference>
<feature type="domain" description="Bifunctional glucose-6-phosphate/mannose-6-phosphate isomerase C-terminal" evidence="3">
    <location>
        <begin position="194"/>
        <end position="337"/>
    </location>
</feature>
<dbReference type="KEGG" id="mik:FOE78_07480"/>
<dbReference type="RefSeq" id="WP_143985727.1">
    <property type="nucleotide sequence ID" value="NZ_CP041692.1"/>
</dbReference>
<keyword evidence="2" id="KW-0413">Isomerase</keyword>
<dbReference type="Gene3D" id="3.40.50.10490">
    <property type="entry name" value="Glucose-6-phosphate isomerase like protein, domain 1"/>
    <property type="match status" value="1"/>
</dbReference>
<comment type="similarity">
    <text evidence="1">Belongs to the PGI/PMI family.</text>
</comment>
<keyword evidence="5" id="KW-1185">Reference proteome</keyword>
<dbReference type="GO" id="GO:0004476">
    <property type="term" value="F:mannose-6-phosphate isomerase activity"/>
    <property type="evidence" value="ECO:0007669"/>
    <property type="project" value="InterPro"/>
</dbReference>
<dbReference type="InterPro" id="IPR019490">
    <property type="entry name" value="Glu6P/Mann6P_isomerase_C"/>
</dbReference>
<sequence length="343" mass="36109">MPFFDDSLLDDPTALAAADGMLRRLAQAGARIRIEAEQAAAALSAVVELPRPRAVIAAGSEARLIRSMLEPSCPVPFLAWPRHGLPGWVGALDLVVVLATDGADANLVATAREAIRRGSQLIIACPQPSVIAERVSGRDAIMLPTKTGDTLAAAVIVLAALHRMQLGPIVDAEAVAGAFDRVAEDCSPYVDVAENPAKDLALGLAETQPLVWGGSVLASRASRRVAETLRAASGRAALAADAGELVPVLASVTRKDLFDDPFENPQPSERRPALVILDDGTGDQLTNSWQNRLREVADAADVRVCPIYCTSGGDLDRYAGLLQTGLFGAVYLAVGLGRSIWQD</sequence>
<evidence type="ECO:0000259" key="3">
    <source>
        <dbReference type="Pfam" id="PF10432"/>
    </source>
</evidence>
<dbReference type="InterPro" id="IPR046348">
    <property type="entry name" value="SIS_dom_sf"/>
</dbReference>
<dbReference type="Pfam" id="PF10432">
    <property type="entry name" value="bact-PGI_C"/>
    <property type="match status" value="1"/>
</dbReference>
<dbReference type="OrthoDB" id="5241724at2"/>
<proteinExistence type="inferred from homology"/>
<evidence type="ECO:0000256" key="1">
    <source>
        <dbReference type="ARBA" id="ARBA00010523"/>
    </source>
</evidence>
<evidence type="ECO:0000256" key="2">
    <source>
        <dbReference type="ARBA" id="ARBA00023235"/>
    </source>
</evidence>
<protein>
    <recommendedName>
        <fullName evidence="3">Bifunctional glucose-6-phosphate/mannose-6-phosphate isomerase C-terminal domain-containing protein</fullName>
    </recommendedName>
</protein>
<name>A0A516PX56_9ACTN</name>
<evidence type="ECO:0000313" key="5">
    <source>
        <dbReference type="Proteomes" id="UP000319263"/>
    </source>
</evidence>
<dbReference type="GO" id="GO:0005975">
    <property type="term" value="P:carbohydrate metabolic process"/>
    <property type="evidence" value="ECO:0007669"/>
    <property type="project" value="InterPro"/>
</dbReference>
<organism evidence="4 5">
    <name type="scientific">Microlunatus elymi</name>
    <dbReference type="NCBI Taxonomy" id="2596828"/>
    <lineage>
        <taxon>Bacteria</taxon>
        <taxon>Bacillati</taxon>
        <taxon>Actinomycetota</taxon>
        <taxon>Actinomycetes</taxon>
        <taxon>Propionibacteriales</taxon>
        <taxon>Propionibacteriaceae</taxon>
        <taxon>Microlunatus</taxon>
    </lineage>
</organism>
<dbReference type="GO" id="GO:0097367">
    <property type="term" value="F:carbohydrate derivative binding"/>
    <property type="evidence" value="ECO:0007669"/>
    <property type="project" value="InterPro"/>
</dbReference>
<dbReference type="SUPFAM" id="SSF53697">
    <property type="entry name" value="SIS domain"/>
    <property type="match status" value="1"/>
</dbReference>
<dbReference type="GO" id="GO:0004347">
    <property type="term" value="F:glucose-6-phosphate isomerase activity"/>
    <property type="evidence" value="ECO:0007669"/>
    <property type="project" value="InterPro"/>
</dbReference>
<dbReference type="GO" id="GO:1901135">
    <property type="term" value="P:carbohydrate derivative metabolic process"/>
    <property type="evidence" value="ECO:0007669"/>
    <property type="project" value="InterPro"/>
</dbReference>
<evidence type="ECO:0000313" key="4">
    <source>
        <dbReference type="EMBL" id="QDP95759.1"/>
    </source>
</evidence>